<proteinExistence type="predicted"/>
<gene>
    <name evidence="2" type="ORF">COCNU_08G005190</name>
</gene>
<dbReference type="Proteomes" id="UP000797356">
    <property type="component" value="Chromosome 8"/>
</dbReference>
<comment type="caution">
    <text evidence="2">The sequence shown here is derived from an EMBL/GenBank/DDBJ whole genome shotgun (WGS) entry which is preliminary data.</text>
</comment>
<keyword evidence="3" id="KW-1185">Reference proteome</keyword>
<protein>
    <submittedName>
        <fullName evidence="2">Uncharacterized protein</fullName>
    </submittedName>
</protein>
<accession>A0A8K0IHE2</accession>
<organism evidence="2 3">
    <name type="scientific">Cocos nucifera</name>
    <name type="common">Coconut palm</name>
    <dbReference type="NCBI Taxonomy" id="13894"/>
    <lineage>
        <taxon>Eukaryota</taxon>
        <taxon>Viridiplantae</taxon>
        <taxon>Streptophyta</taxon>
        <taxon>Embryophyta</taxon>
        <taxon>Tracheophyta</taxon>
        <taxon>Spermatophyta</taxon>
        <taxon>Magnoliopsida</taxon>
        <taxon>Liliopsida</taxon>
        <taxon>Arecaceae</taxon>
        <taxon>Arecoideae</taxon>
        <taxon>Cocoseae</taxon>
        <taxon>Attaleinae</taxon>
        <taxon>Cocos</taxon>
    </lineage>
</organism>
<evidence type="ECO:0000313" key="3">
    <source>
        <dbReference type="Proteomes" id="UP000797356"/>
    </source>
</evidence>
<evidence type="ECO:0000313" key="2">
    <source>
        <dbReference type="EMBL" id="KAG1359073.1"/>
    </source>
</evidence>
<evidence type="ECO:0000256" key="1">
    <source>
        <dbReference type="SAM" id="MobiDB-lite"/>
    </source>
</evidence>
<reference evidence="2" key="1">
    <citation type="journal article" date="2017" name="Gigascience">
        <title>The genome draft of coconut (Cocos nucifera).</title>
        <authorList>
            <person name="Xiao Y."/>
            <person name="Xu P."/>
            <person name="Fan H."/>
            <person name="Baudouin L."/>
            <person name="Xia W."/>
            <person name="Bocs S."/>
            <person name="Xu J."/>
            <person name="Li Q."/>
            <person name="Guo A."/>
            <person name="Zhou L."/>
            <person name="Li J."/>
            <person name="Wu Y."/>
            <person name="Ma Z."/>
            <person name="Armero A."/>
            <person name="Issali A.E."/>
            <person name="Liu N."/>
            <person name="Peng M."/>
            <person name="Yang Y."/>
        </authorList>
    </citation>
    <scope>NUCLEOTIDE SEQUENCE</scope>
    <source>
        <tissue evidence="2">Spear leaf of Hainan Tall coconut</tissue>
    </source>
</reference>
<sequence>MEMNPIIGKVNVRRGSVVDEFVEGSHCIAGSDSIKLRAARSELTKVCKKVNVEIRHLKEALVKAEAKKVKAKANKEAEKKRRETVESKVTEVEKRAKD</sequence>
<name>A0A8K0IHE2_COCNU</name>
<dbReference type="EMBL" id="CM017879">
    <property type="protein sequence ID" value="KAG1359073.1"/>
    <property type="molecule type" value="Genomic_DNA"/>
</dbReference>
<reference evidence="2" key="2">
    <citation type="submission" date="2019-07" db="EMBL/GenBank/DDBJ databases">
        <authorList>
            <person name="Yang Y."/>
            <person name="Bocs S."/>
            <person name="Baudouin L."/>
        </authorList>
    </citation>
    <scope>NUCLEOTIDE SEQUENCE</scope>
    <source>
        <tissue evidence="2">Spear leaf of Hainan Tall coconut</tissue>
    </source>
</reference>
<feature type="region of interest" description="Disordered" evidence="1">
    <location>
        <begin position="70"/>
        <end position="98"/>
    </location>
</feature>
<dbReference type="AlphaFoldDB" id="A0A8K0IHE2"/>